<evidence type="ECO:0000313" key="4">
    <source>
        <dbReference type="Proteomes" id="UP000694892"/>
    </source>
</evidence>
<keyword evidence="2" id="KW-1133">Transmembrane helix</keyword>
<evidence type="ECO:0000313" key="3">
    <source>
        <dbReference type="EMBL" id="OCT77841.1"/>
    </source>
</evidence>
<feature type="compositionally biased region" description="Basic and acidic residues" evidence="1">
    <location>
        <begin position="31"/>
        <end position="40"/>
    </location>
</feature>
<evidence type="ECO:0000256" key="2">
    <source>
        <dbReference type="SAM" id="Phobius"/>
    </source>
</evidence>
<dbReference type="Proteomes" id="UP000694892">
    <property type="component" value="Chromosome 5S"/>
</dbReference>
<feature type="region of interest" description="Disordered" evidence="1">
    <location>
        <begin position="31"/>
        <end position="65"/>
    </location>
</feature>
<protein>
    <submittedName>
        <fullName evidence="3">Uncharacterized protein</fullName>
    </submittedName>
</protein>
<gene>
    <name evidence="3" type="ORF">XELAEV_18028938mg</name>
</gene>
<sequence>MGDFEKAMAEFKSFQRDNKIIANAENLNAEAKKNATDSKELASQTEIVSANAEEPASVDKNDEEKFTDCNIETSDATEPVSQAKDSSDEELFLDALEQLSISDFTPKAEITGTAANAGDQAIKIPEDISESKVVAKRDGKAKEVICKEMALFYFVCFALFLSEFLIWLSERREVTRKPRYTTRYTTRK</sequence>
<feature type="transmembrane region" description="Helical" evidence="2">
    <location>
        <begin position="150"/>
        <end position="169"/>
    </location>
</feature>
<name>A0A974CSG2_XENLA</name>
<accession>A0A974CSG2</accession>
<keyword evidence="2" id="KW-0812">Transmembrane</keyword>
<evidence type="ECO:0000256" key="1">
    <source>
        <dbReference type="SAM" id="MobiDB-lite"/>
    </source>
</evidence>
<proteinExistence type="predicted"/>
<dbReference type="EMBL" id="CM004475">
    <property type="protein sequence ID" value="OCT77841.1"/>
    <property type="molecule type" value="Genomic_DNA"/>
</dbReference>
<reference evidence="4" key="1">
    <citation type="journal article" date="2016" name="Nature">
        <title>Genome evolution in the allotetraploid frog Xenopus laevis.</title>
        <authorList>
            <person name="Session A.M."/>
            <person name="Uno Y."/>
            <person name="Kwon T."/>
            <person name="Chapman J.A."/>
            <person name="Toyoda A."/>
            <person name="Takahashi S."/>
            <person name="Fukui A."/>
            <person name="Hikosaka A."/>
            <person name="Suzuki A."/>
            <person name="Kondo M."/>
            <person name="van Heeringen S.J."/>
            <person name="Quigley I."/>
            <person name="Heinz S."/>
            <person name="Ogino H."/>
            <person name="Ochi H."/>
            <person name="Hellsten U."/>
            <person name="Lyons J.B."/>
            <person name="Simakov O."/>
            <person name="Putnam N."/>
            <person name="Stites J."/>
            <person name="Kuroki Y."/>
            <person name="Tanaka T."/>
            <person name="Michiue T."/>
            <person name="Watanabe M."/>
            <person name="Bogdanovic O."/>
            <person name="Lister R."/>
            <person name="Georgiou G."/>
            <person name="Paranjpe S.S."/>
            <person name="van Kruijsbergen I."/>
            <person name="Shu S."/>
            <person name="Carlson J."/>
            <person name="Kinoshita T."/>
            <person name="Ohta Y."/>
            <person name="Mawaribuchi S."/>
            <person name="Jenkins J."/>
            <person name="Grimwood J."/>
            <person name="Schmutz J."/>
            <person name="Mitros T."/>
            <person name="Mozaffari S.V."/>
            <person name="Suzuki Y."/>
            <person name="Haramoto Y."/>
            <person name="Yamamoto T.S."/>
            <person name="Takagi C."/>
            <person name="Heald R."/>
            <person name="Miller K."/>
            <person name="Haudenschild C."/>
            <person name="Kitzman J."/>
            <person name="Nakayama T."/>
            <person name="Izutsu Y."/>
            <person name="Robert J."/>
            <person name="Fortriede J."/>
            <person name="Burns K."/>
            <person name="Lotay V."/>
            <person name="Karimi K."/>
            <person name="Yasuoka Y."/>
            <person name="Dichmann D.S."/>
            <person name="Flajnik M.F."/>
            <person name="Houston D.W."/>
            <person name="Shendure J."/>
            <person name="DuPasquier L."/>
            <person name="Vize P.D."/>
            <person name="Zorn A.M."/>
            <person name="Ito M."/>
            <person name="Marcotte E.M."/>
            <person name="Wallingford J.B."/>
            <person name="Ito Y."/>
            <person name="Asashima M."/>
            <person name="Ueno N."/>
            <person name="Matsuda Y."/>
            <person name="Veenstra G.J."/>
            <person name="Fujiyama A."/>
            <person name="Harland R.M."/>
            <person name="Taira M."/>
            <person name="Rokhsar D.S."/>
        </authorList>
    </citation>
    <scope>NUCLEOTIDE SEQUENCE [LARGE SCALE GENOMIC DNA]</scope>
    <source>
        <strain evidence="4">J</strain>
    </source>
</reference>
<dbReference type="AlphaFoldDB" id="A0A974CSG2"/>
<organism evidence="3 4">
    <name type="scientific">Xenopus laevis</name>
    <name type="common">African clawed frog</name>
    <dbReference type="NCBI Taxonomy" id="8355"/>
    <lineage>
        <taxon>Eukaryota</taxon>
        <taxon>Metazoa</taxon>
        <taxon>Chordata</taxon>
        <taxon>Craniata</taxon>
        <taxon>Vertebrata</taxon>
        <taxon>Euteleostomi</taxon>
        <taxon>Amphibia</taxon>
        <taxon>Batrachia</taxon>
        <taxon>Anura</taxon>
        <taxon>Pipoidea</taxon>
        <taxon>Pipidae</taxon>
        <taxon>Xenopodinae</taxon>
        <taxon>Xenopus</taxon>
        <taxon>Xenopus</taxon>
    </lineage>
</organism>
<keyword evidence="2" id="KW-0472">Membrane</keyword>